<protein>
    <submittedName>
        <fullName evidence="1">Uncharacterized protein</fullName>
    </submittedName>
</protein>
<proteinExistence type="predicted"/>
<name>A0A8H7RJS0_9FUNG</name>
<accession>A0A8H7RJS0</accession>
<dbReference type="EMBL" id="JAEPRD010000010">
    <property type="protein sequence ID" value="KAG2210913.1"/>
    <property type="molecule type" value="Genomic_DNA"/>
</dbReference>
<evidence type="ECO:0000313" key="1">
    <source>
        <dbReference type="EMBL" id="KAG2210913.1"/>
    </source>
</evidence>
<organism evidence="1 2">
    <name type="scientific">Mucor saturninus</name>
    <dbReference type="NCBI Taxonomy" id="64648"/>
    <lineage>
        <taxon>Eukaryota</taxon>
        <taxon>Fungi</taxon>
        <taxon>Fungi incertae sedis</taxon>
        <taxon>Mucoromycota</taxon>
        <taxon>Mucoromycotina</taxon>
        <taxon>Mucoromycetes</taxon>
        <taxon>Mucorales</taxon>
        <taxon>Mucorineae</taxon>
        <taxon>Mucoraceae</taxon>
        <taxon>Mucor</taxon>
    </lineage>
</organism>
<reference evidence="1" key="1">
    <citation type="submission" date="2020-12" db="EMBL/GenBank/DDBJ databases">
        <title>Metabolic potential, ecology and presence of endohyphal bacteria is reflected in genomic diversity of Mucoromycotina.</title>
        <authorList>
            <person name="Muszewska A."/>
            <person name="Okrasinska A."/>
            <person name="Steczkiewicz K."/>
            <person name="Drgas O."/>
            <person name="Orlowska M."/>
            <person name="Perlinska-Lenart U."/>
            <person name="Aleksandrzak-Piekarczyk T."/>
            <person name="Szatraj K."/>
            <person name="Zielenkiewicz U."/>
            <person name="Pilsyk S."/>
            <person name="Malc E."/>
            <person name="Mieczkowski P."/>
            <person name="Kruszewska J.S."/>
            <person name="Biernat P."/>
            <person name="Pawlowska J."/>
        </authorList>
    </citation>
    <scope>NUCLEOTIDE SEQUENCE</scope>
    <source>
        <strain evidence="1">WA0000017839</strain>
    </source>
</reference>
<sequence>MDKFYDLSHNDYCVSIGFDEDYLYSRSFDSGNKQGVSPFQNIQQRASGLFDIGSKKVLALGVEAEKRKCEDNQKNIFYTNNIFLELYNNYLKKRFKSCKPALSEANDQASCADDTYEMLVQQGVKRSLQHLQKCDPSALIRVTTDPDMHCHYAITLPTIWEMEVREELIRPLFIEAGLIAKHDNPSRLLFFSQLESDFRYIQSLNSDGRLKTNSTIKNGQQYIMCELKLTQNELLVNVDLFSAHYPPITTSTDDSFKVKLLESTSFAIALDLEIKQKIEKTLKKHGFAIQTDGNMGFFMPKIYSNSYDFTITSSYDKIHNSIGWCACAAASDISIFKSRVDGYYEMSDCILKIILDKMTNLPQHTGNSEREVILKLRDSQFTEADGFDHQLLLDNLKEEFRDLCENSLHCKIMTFGYYSEHGTFIEMSNTLYGSTLQIQYQLEILNSQKPPMIMSENKAVIRSPSLVEYPRKDLVIDLGKTKSGTKSRIPLKPTC</sequence>
<dbReference type="OrthoDB" id="2290243at2759"/>
<gene>
    <name evidence="1" type="ORF">INT47_000067</name>
</gene>
<keyword evidence="2" id="KW-1185">Reference proteome</keyword>
<dbReference type="AlphaFoldDB" id="A0A8H7RJS0"/>
<comment type="caution">
    <text evidence="1">The sequence shown here is derived from an EMBL/GenBank/DDBJ whole genome shotgun (WGS) entry which is preliminary data.</text>
</comment>
<dbReference type="Proteomes" id="UP000603453">
    <property type="component" value="Unassembled WGS sequence"/>
</dbReference>
<evidence type="ECO:0000313" key="2">
    <source>
        <dbReference type="Proteomes" id="UP000603453"/>
    </source>
</evidence>